<dbReference type="InterPro" id="IPR019887">
    <property type="entry name" value="Tscrpt_reg_AsnC/Lrp_C"/>
</dbReference>
<dbReference type="PRINTS" id="PR00033">
    <property type="entry name" value="HTHASNC"/>
</dbReference>
<dbReference type="InterPro" id="IPR011008">
    <property type="entry name" value="Dimeric_a/b-barrel"/>
</dbReference>
<dbReference type="Pfam" id="PF01037">
    <property type="entry name" value="AsnC_trans_reg"/>
    <property type="match status" value="1"/>
</dbReference>
<evidence type="ECO:0000256" key="2">
    <source>
        <dbReference type="ARBA" id="ARBA00023125"/>
    </source>
</evidence>
<evidence type="ECO:0000259" key="4">
    <source>
        <dbReference type="Pfam" id="PF01037"/>
    </source>
</evidence>
<organism evidence="6 7">
    <name type="scientific">Tsukamurella pseudospumae</name>
    <dbReference type="NCBI Taxonomy" id="239498"/>
    <lineage>
        <taxon>Bacteria</taxon>
        <taxon>Bacillati</taxon>
        <taxon>Actinomycetota</taxon>
        <taxon>Actinomycetes</taxon>
        <taxon>Mycobacteriales</taxon>
        <taxon>Tsukamurellaceae</taxon>
        <taxon>Tsukamurella</taxon>
    </lineage>
</organism>
<keyword evidence="2" id="KW-0238">DNA-binding</keyword>
<dbReference type="Pfam" id="PF13404">
    <property type="entry name" value="HTH_AsnC-type"/>
    <property type="match status" value="1"/>
</dbReference>
<evidence type="ECO:0000256" key="3">
    <source>
        <dbReference type="ARBA" id="ARBA00023163"/>
    </source>
</evidence>
<dbReference type="SMART" id="SM00344">
    <property type="entry name" value="HTH_ASNC"/>
    <property type="match status" value="1"/>
</dbReference>
<dbReference type="Gene3D" id="1.10.10.10">
    <property type="entry name" value="Winged helix-like DNA-binding domain superfamily/Winged helix DNA-binding domain"/>
    <property type="match status" value="2"/>
</dbReference>
<dbReference type="Proteomes" id="UP000070409">
    <property type="component" value="Unassembled WGS sequence"/>
</dbReference>
<dbReference type="InterPro" id="IPR019888">
    <property type="entry name" value="Tscrpt_reg_AsnC-like"/>
</dbReference>
<evidence type="ECO:0000259" key="5">
    <source>
        <dbReference type="Pfam" id="PF13404"/>
    </source>
</evidence>
<dbReference type="PANTHER" id="PTHR30154:SF34">
    <property type="entry name" value="TRANSCRIPTIONAL REGULATOR AZLB"/>
    <property type="match status" value="1"/>
</dbReference>
<name>A0A137ZT32_9ACTN</name>
<evidence type="ECO:0000256" key="1">
    <source>
        <dbReference type="ARBA" id="ARBA00023015"/>
    </source>
</evidence>
<keyword evidence="7" id="KW-1185">Reference proteome</keyword>
<evidence type="ECO:0008006" key="8">
    <source>
        <dbReference type="Google" id="ProtNLM"/>
    </source>
</evidence>
<gene>
    <name evidence="6" type="ORF">AXK61_00455</name>
</gene>
<feature type="domain" description="HTH asnC-type" evidence="5">
    <location>
        <begin position="185"/>
        <end position="221"/>
    </location>
</feature>
<reference evidence="6 7" key="1">
    <citation type="submission" date="2016-02" db="EMBL/GenBank/DDBJ databases">
        <authorList>
            <person name="Teng J.L."/>
            <person name="Tang Y."/>
            <person name="Huang Y."/>
            <person name="Guo F."/>
            <person name="Wei W."/>
            <person name="Chen J.H."/>
            <person name="Wong S.Y."/>
            <person name="Lau S.K."/>
            <person name="Woo P.C."/>
        </authorList>
    </citation>
    <scope>NUCLEOTIDE SEQUENCE [LARGE SCALE GENOMIC DNA]</scope>
    <source>
        <strain evidence="6 7">JCM 13375</strain>
    </source>
</reference>
<sequence length="341" mass="36476">MEADDRRIVALTELERKIVNALQIHPRASWTLIGDALGIDPDTAARAWAGLTASGRAWMSAHPGLGGPGSPLIAFIEVNCRAGSADAVAQELVPKPRVLTIEHTSGGRDLLLTVLVVDLVALSRLLRDELGATDGVIGTRVHIVTTARTDGADWRLRALDAATARRLAADRPALEIRPERADHRDHDLVTELLRDGRAGFTDLAERTGMSVSTARRRAHRLLASGAVVLRCEVAQPLSGWPVSGSIWCRVPPARLDAVLAGMAGVPEVRVCAAITGGPTNMFASLWLRSAGDLQRLEAQLSERVPDLETVDRAVALVHIKRMGRVLDDDGRAVGLVPVAVS</sequence>
<dbReference type="InterPro" id="IPR036390">
    <property type="entry name" value="WH_DNA-bd_sf"/>
</dbReference>
<dbReference type="Gene3D" id="3.30.70.920">
    <property type="match status" value="1"/>
</dbReference>
<evidence type="ECO:0000313" key="7">
    <source>
        <dbReference type="Proteomes" id="UP000070409"/>
    </source>
</evidence>
<proteinExistence type="predicted"/>
<comment type="caution">
    <text evidence="6">The sequence shown here is derived from an EMBL/GenBank/DDBJ whole genome shotgun (WGS) entry which is preliminary data.</text>
</comment>
<accession>A0A137ZT32</accession>
<dbReference type="SUPFAM" id="SSF54909">
    <property type="entry name" value="Dimeric alpha+beta barrel"/>
    <property type="match status" value="1"/>
</dbReference>
<dbReference type="PANTHER" id="PTHR30154">
    <property type="entry name" value="LEUCINE-RESPONSIVE REGULATORY PROTEIN"/>
    <property type="match status" value="1"/>
</dbReference>
<dbReference type="InterPro" id="IPR036388">
    <property type="entry name" value="WH-like_DNA-bd_sf"/>
</dbReference>
<feature type="domain" description="Transcription regulator AsnC/Lrp ligand binding" evidence="4">
    <location>
        <begin position="76"/>
        <end position="145"/>
    </location>
</feature>
<dbReference type="EMBL" id="LSRE01000001">
    <property type="protein sequence ID" value="KXP01329.1"/>
    <property type="molecule type" value="Genomic_DNA"/>
</dbReference>
<keyword evidence="3" id="KW-0804">Transcription</keyword>
<dbReference type="RefSeq" id="WP_197466709.1">
    <property type="nucleotide sequence ID" value="NZ_LSRE01000001.1"/>
</dbReference>
<dbReference type="SUPFAM" id="SSF46785">
    <property type="entry name" value="Winged helix' DNA-binding domain"/>
    <property type="match status" value="1"/>
</dbReference>
<evidence type="ECO:0000313" key="6">
    <source>
        <dbReference type="EMBL" id="KXP01329.1"/>
    </source>
</evidence>
<keyword evidence="1" id="KW-0805">Transcription regulation</keyword>
<protein>
    <recommendedName>
        <fullName evidence="8">AsnC family transcriptional regulator</fullName>
    </recommendedName>
</protein>
<dbReference type="InterPro" id="IPR000485">
    <property type="entry name" value="AsnC-type_HTH_dom"/>
</dbReference>